<keyword evidence="2" id="KW-1185">Reference proteome</keyword>
<evidence type="ECO:0000313" key="2">
    <source>
        <dbReference type="Proteomes" id="UP001363010"/>
    </source>
</evidence>
<proteinExistence type="predicted"/>
<organism evidence="1 2">
    <name type="scientific">Variovorax humicola</name>
    <dbReference type="NCBI Taxonomy" id="1769758"/>
    <lineage>
        <taxon>Bacteria</taxon>
        <taxon>Pseudomonadati</taxon>
        <taxon>Pseudomonadota</taxon>
        <taxon>Betaproteobacteria</taxon>
        <taxon>Burkholderiales</taxon>
        <taxon>Comamonadaceae</taxon>
        <taxon>Variovorax</taxon>
    </lineage>
</organism>
<dbReference type="Proteomes" id="UP001363010">
    <property type="component" value="Unassembled WGS sequence"/>
</dbReference>
<dbReference type="RefSeq" id="WP_340365608.1">
    <property type="nucleotide sequence ID" value="NZ_JBBKZV010000015.1"/>
</dbReference>
<comment type="caution">
    <text evidence="1">The sequence shown here is derived from an EMBL/GenBank/DDBJ whole genome shotgun (WGS) entry which is preliminary data.</text>
</comment>
<accession>A0ABU8W3E7</accession>
<dbReference type="EMBL" id="JBBKZV010000015">
    <property type="protein sequence ID" value="MEJ8824582.1"/>
    <property type="molecule type" value="Genomic_DNA"/>
</dbReference>
<reference evidence="1 2" key="1">
    <citation type="submission" date="2024-03" db="EMBL/GenBank/DDBJ databases">
        <title>Novel species of the genus Variovorax.</title>
        <authorList>
            <person name="Liu Q."/>
            <person name="Xin Y.-H."/>
        </authorList>
    </citation>
    <scope>NUCLEOTIDE SEQUENCE [LARGE SCALE GENOMIC DNA]</scope>
    <source>
        <strain evidence="1 2">KACC 18501</strain>
    </source>
</reference>
<name>A0ABU8W3E7_9BURK</name>
<evidence type="ECO:0000313" key="1">
    <source>
        <dbReference type="EMBL" id="MEJ8824582.1"/>
    </source>
</evidence>
<gene>
    <name evidence="1" type="ORF">WKW80_21515</name>
</gene>
<sequence>MNAAEYLALETLRDGRPVRIRALRPVERELMRAAVVYQLQLP</sequence>
<protein>
    <submittedName>
        <fullName evidence="1">Uncharacterized protein</fullName>
    </submittedName>
</protein>